<evidence type="ECO:0000313" key="10">
    <source>
        <dbReference type="Proteomes" id="UP000221165"/>
    </source>
</evidence>
<keyword evidence="2 7" id="KW-0812">Transmembrane</keyword>
<feature type="region of interest" description="Disordered" evidence="6">
    <location>
        <begin position="1240"/>
        <end position="1319"/>
    </location>
</feature>
<feature type="region of interest" description="Disordered" evidence="6">
    <location>
        <begin position="3969"/>
        <end position="4055"/>
    </location>
</feature>
<feature type="compositionally biased region" description="Basic and acidic residues" evidence="6">
    <location>
        <begin position="2463"/>
        <end position="2472"/>
    </location>
</feature>
<feature type="region of interest" description="Disordered" evidence="6">
    <location>
        <begin position="602"/>
        <end position="665"/>
    </location>
</feature>
<feature type="compositionally biased region" description="Basic and acidic residues" evidence="6">
    <location>
        <begin position="1272"/>
        <end position="1300"/>
    </location>
</feature>
<keyword evidence="10" id="KW-1185">Reference proteome</keyword>
<dbReference type="VEuPathDB" id="ToxoDB:CSUI_002280"/>
<dbReference type="GO" id="GO:0006888">
    <property type="term" value="P:endoplasmic reticulum to Golgi vesicle-mediated transport"/>
    <property type="evidence" value="ECO:0007669"/>
    <property type="project" value="TreeGrafter"/>
</dbReference>
<feature type="region of interest" description="Disordered" evidence="6">
    <location>
        <begin position="2641"/>
        <end position="2672"/>
    </location>
</feature>
<comment type="subcellular location">
    <subcellularLocation>
        <location evidence="1">Endomembrane system</location>
    </subcellularLocation>
</comment>
<feature type="region of interest" description="Disordered" evidence="6">
    <location>
        <begin position="2557"/>
        <end position="2576"/>
    </location>
</feature>
<feature type="compositionally biased region" description="Basic and acidic residues" evidence="6">
    <location>
        <begin position="1770"/>
        <end position="1790"/>
    </location>
</feature>
<feature type="compositionally biased region" description="Basic and acidic residues" evidence="6">
    <location>
        <begin position="2133"/>
        <end position="2146"/>
    </location>
</feature>
<feature type="transmembrane region" description="Helical" evidence="7">
    <location>
        <begin position="3327"/>
        <end position="3347"/>
    </location>
</feature>
<feature type="compositionally biased region" description="Pro residues" evidence="6">
    <location>
        <begin position="2563"/>
        <end position="2573"/>
    </location>
</feature>
<feature type="transmembrane region" description="Helical" evidence="7">
    <location>
        <begin position="3582"/>
        <end position="3608"/>
    </location>
</feature>
<feature type="transmembrane region" description="Helical" evidence="7">
    <location>
        <begin position="4127"/>
        <end position="4151"/>
    </location>
</feature>
<feature type="compositionally biased region" description="Low complexity" evidence="6">
    <location>
        <begin position="2252"/>
        <end position="2263"/>
    </location>
</feature>
<feature type="compositionally biased region" description="Polar residues" evidence="6">
    <location>
        <begin position="3518"/>
        <end position="3532"/>
    </location>
</feature>
<organism evidence="9 10">
    <name type="scientific">Cystoisospora suis</name>
    <dbReference type="NCBI Taxonomy" id="483139"/>
    <lineage>
        <taxon>Eukaryota</taxon>
        <taxon>Sar</taxon>
        <taxon>Alveolata</taxon>
        <taxon>Apicomplexa</taxon>
        <taxon>Conoidasida</taxon>
        <taxon>Coccidia</taxon>
        <taxon>Eucoccidiorida</taxon>
        <taxon>Eimeriorina</taxon>
        <taxon>Sarcocystidae</taxon>
        <taxon>Cystoisospora</taxon>
    </lineage>
</organism>
<feature type="transmembrane region" description="Helical" evidence="7">
    <location>
        <begin position="2861"/>
        <end position="2884"/>
    </location>
</feature>
<feature type="compositionally biased region" description="Polar residues" evidence="6">
    <location>
        <begin position="2281"/>
        <end position="2292"/>
    </location>
</feature>
<reference evidence="9 10" key="1">
    <citation type="journal article" date="2017" name="Int. J. Parasitol.">
        <title>The genome of the protozoan parasite Cystoisospora suis and a reverse vaccinology approach to identify vaccine candidates.</title>
        <authorList>
            <person name="Palmieri N."/>
            <person name="Shrestha A."/>
            <person name="Ruttkowski B."/>
            <person name="Beck T."/>
            <person name="Vogl C."/>
            <person name="Tomley F."/>
            <person name="Blake D.P."/>
            <person name="Joachim A."/>
        </authorList>
    </citation>
    <scope>NUCLEOTIDE SEQUENCE [LARGE SCALE GENOMIC DNA]</scope>
    <source>
        <strain evidence="9 10">Wien I</strain>
    </source>
</reference>
<dbReference type="InterPro" id="IPR039529">
    <property type="entry name" value="PGAP1/BST1"/>
</dbReference>
<feature type="region of interest" description="Disordered" evidence="6">
    <location>
        <begin position="1"/>
        <end position="72"/>
    </location>
</feature>
<feature type="region of interest" description="Disordered" evidence="6">
    <location>
        <begin position="2090"/>
        <end position="2151"/>
    </location>
</feature>
<keyword evidence="4 7" id="KW-1133">Transmembrane helix</keyword>
<dbReference type="GO" id="GO:0050185">
    <property type="term" value="F:phosphatidylinositol deacylase activity"/>
    <property type="evidence" value="ECO:0007669"/>
    <property type="project" value="TreeGrafter"/>
</dbReference>
<feature type="transmembrane region" description="Helical" evidence="7">
    <location>
        <begin position="4099"/>
        <end position="4121"/>
    </location>
</feature>
<feature type="compositionally biased region" description="Polar residues" evidence="6">
    <location>
        <begin position="2658"/>
        <end position="2671"/>
    </location>
</feature>
<feature type="compositionally biased region" description="Basic and acidic residues" evidence="6">
    <location>
        <begin position="1486"/>
        <end position="1528"/>
    </location>
</feature>
<feature type="compositionally biased region" description="Basic and acidic residues" evidence="6">
    <location>
        <begin position="2234"/>
        <end position="2245"/>
    </location>
</feature>
<feature type="region of interest" description="Disordered" evidence="6">
    <location>
        <begin position="1889"/>
        <end position="1981"/>
    </location>
</feature>
<dbReference type="EMBL" id="MIGC01000958">
    <property type="protein sequence ID" value="PHJ23868.1"/>
    <property type="molecule type" value="Genomic_DNA"/>
</dbReference>
<feature type="compositionally biased region" description="Low complexity" evidence="6">
    <location>
        <begin position="35"/>
        <end position="44"/>
    </location>
</feature>
<dbReference type="PANTHER" id="PTHR15495">
    <property type="entry name" value="NEGATIVE REGULATOR OF VESICLE FORMATION-RELATED"/>
    <property type="match status" value="1"/>
</dbReference>
<feature type="compositionally biased region" description="Basic and acidic residues" evidence="6">
    <location>
        <begin position="45"/>
        <end position="69"/>
    </location>
</feature>
<evidence type="ECO:0000256" key="6">
    <source>
        <dbReference type="SAM" id="MobiDB-lite"/>
    </source>
</evidence>
<dbReference type="RefSeq" id="XP_067925542.1">
    <property type="nucleotide sequence ID" value="XM_068062482.1"/>
</dbReference>
<dbReference type="GeneID" id="94425693"/>
<keyword evidence="5 7" id="KW-0472">Membrane</keyword>
<proteinExistence type="predicted"/>
<feature type="region of interest" description="Disordered" evidence="6">
    <location>
        <begin position="1480"/>
        <end position="1561"/>
    </location>
</feature>
<dbReference type="InterPro" id="IPR012908">
    <property type="entry name" value="PGAP1-ab_dom-like"/>
</dbReference>
<dbReference type="GO" id="GO:0005783">
    <property type="term" value="C:endoplasmic reticulum"/>
    <property type="evidence" value="ECO:0007669"/>
    <property type="project" value="TreeGrafter"/>
</dbReference>
<accession>A0A2C6L8P8</accession>
<dbReference type="PANTHER" id="PTHR15495:SF7">
    <property type="entry name" value="GPI INOSITOL-DEACYLASE"/>
    <property type="match status" value="1"/>
</dbReference>
<evidence type="ECO:0000259" key="8">
    <source>
        <dbReference type="Pfam" id="PF07819"/>
    </source>
</evidence>
<feature type="compositionally biased region" description="Basic and acidic residues" evidence="6">
    <location>
        <begin position="644"/>
        <end position="655"/>
    </location>
</feature>
<feature type="compositionally biased region" description="Low complexity" evidence="6">
    <location>
        <begin position="632"/>
        <end position="643"/>
    </location>
</feature>
<comment type="caution">
    <text evidence="9">The sequence shown here is derived from an EMBL/GenBank/DDBJ whole genome shotgun (WGS) entry which is preliminary data.</text>
</comment>
<feature type="region of interest" description="Disordered" evidence="6">
    <location>
        <begin position="1770"/>
        <end position="1802"/>
    </location>
</feature>
<feature type="compositionally biased region" description="Low complexity" evidence="6">
    <location>
        <begin position="1900"/>
        <end position="1912"/>
    </location>
</feature>
<feature type="compositionally biased region" description="Basic and acidic residues" evidence="6">
    <location>
        <begin position="2106"/>
        <end position="2119"/>
    </location>
</feature>
<protein>
    <recommendedName>
        <fullName evidence="8">GPI inositol-deacylase PGAP1-like alpha/beta domain-containing protein</fullName>
    </recommendedName>
</protein>
<feature type="region of interest" description="Disordered" evidence="6">
    <location>
        <begin position="1364"/>
        <end position="1426"/>
    </location>
</feature>
<keyword evidence="3" id="KW-0378">Hydrolase</keyword>
<feature type="region of interest" description="Disordered" evidence="6">
    <location>
        <begin position="3071"/>
        <end position="3107"/>
    </location>
</feature>
<sequence>MYTRDVAVQEADDNQEREERQRVQDEDKEEEIQTSLSRPVSPLLRSERRSSEPQSVHEEGQPGVRKDSDSLGISSSECRTGFFEERRLARLFPFFPSSTFLLRTAHLVVSIIRCYFVYASLCFFCLVLLYSCFLPSLFIHGSRYNRVPSAFLAVDVPVNAPNAPPFYRLQRLLPASRMGSVASSLTRGRRLGYASGSTVLPVLFVHGHRGSFGQAGSLVELLRQQDLSARAPHDISFDVLPSLGDLSGLNIHFKSSGGRGLEDSSGKAERTEGEYLRRLLLDEIGSILGMKKRRSAPSAEANAKPESRTSRREVEIHVFAIDFGEEPSAFHPRMVDRQAAFILHCLEHIRDLYKLPTTSVSMPLHKERQLEASRASDADTASHILTGAIPLRRQVSSASADGVRQDLGDLRREEGRERAQSKHIINVSDGKTSSSHLAASRHLLETGNKDSASSPALVVIGHSMGGVAVLHALSRSGERCSYGRLSPPRSENDALFFRSGKGDVRGGSGPTPGMGKRERHFTGRSPSESVERPFSARPATWKPGDQRGYTLCRAFDFSMLPFLSVITVNSPILPLPALSLSPAVGAFQRKLARNLKRLFRTTRGPQGAGGQTPEAHHGASPELAGEPDTTRESSSSNKNMSEGSAKERGAIETRDSPGTFPSSRVRRGIPRENFAAILPPLTFLFTFSSGWQGGFVSPFVSSPLLSAPVTPPESPLARLTLARSEKDCPYHFLPTAGKGVPEKDMIVCYWPTLLHLSLDTPFLHGVFSGGDHVNILRSRPFLVFISSLLRWHGSLAESVRSVQHYVKTPGLEITLQNSFSSSSSSRYPDAPFPSFLDSSTAGPYGFSFVSSELQTYPLLRASYAAFSSVSFFLATLGQSLRFFFSLFPSSRILGSGKQLRNRILSSSHGSAPLVYSPLGTAHPVSLIQSQKYYTRRLLRQRGRIPLLNSRPYFYSVGDVGDTGRRAVAAPLSTKGTREDRTGRKQGAFTNVSSSFSLSSHQSAGGLHSLLGIPEFCRWIEEEEDGLESPVHGVRGSPVAEEENARIMREDGTTTGDAAQHREDGRINRVQANSRVGRGYEAEGSKRGSIGDNKETSVCTPRLWLWGLLLEKAALLIGGGKGEEGFHLQEEYWNSRSHDEPLLPRLERERDGDDVGESSSFWEYKGKVSEPGQKRERGKHGEVLSLVDEDVMDHWNSCSICSKGQTNGHREWYEAIFLKEGRGWGDACRRHLARVAWLRRDGGRETASSRAPVETRAKRWDADSGEGEVGEEEVPRSRGGAVRDHKDGGRTSGKERALRSDDNEESVSLHQKKSGVSEMRNVLVPSNDGVGALGSRVKTTQSGVQTKVVRGGSYVETEGGLATVSERVSGRAGEQNRGAQRRQGGMKLEHQNSQRETQKERRQLSERGTGKEQPARAERQGPKQNTRDEIEWDLAEWVGIQLASQIEALDEGSQTTMNDFVQIKLGSPCGKSVAVGAAAEKNVGEVSEERGDRSGTRTNTDAKETTVSNGKERLAGHPEGGEKQRKGDDGGLYVRGRLDTSGTTGFLPSNRPPTLKKEEAQGGTVVSIASVGGWLSPRFSSVPDSTKDQTLETSGEHKNTRDDLRQNSRTLPKCASHLRSSVKFGSSSCFFASSLSASTLDEHSASLRGVVFLPAFTYPFPHFTSHLSIFPMSSSPQSGGSAVSTPSGSLSTVLSLSAHVPFQRKSRLVQTLGTDERPIIFDERDTPACTPPWPLLDSRAERKNICPGCAVEEGRRRVAVLGAGGLNEGKEGWKAEQQATREEGNWEREEGGEGVTQQEERQRRVRPRLSPVFQTFVNNNKRSRMRGARLSPQVLGGDPRYPNVLLSEVSVGLGSVEDPPLLVFVAVENWAEVSCDSADFSLLLRRPSHSELDPSRAGVYSSPSFSSSMGSPSIDKDRSGASPAQERPRFHDQSTQSKPSTQPKRSAAERESGSGETNGNEDSWSSLAGKGGEARERETPVKSVRKHATAAYCFYSLPPSVLPPLFYPVKLCSFLLPVFSLSRQSGGYLDSVCPTDFSSPPSAYSFSGSSNAAFPASPAAAKARVGGTVDAGLDPGLLSFRRSNELRANGWIEGEQKGSTEALAENAQRESEIMTEDAKEQGVLGQGELPGTQSEREERREPREKPKGRITNLTADQLPPLFYAVVLPHLLEPPMSDFFQDGDSVGKETDNRKADGPERTALHAFSGLGQGREQEAAVPVGEVLTPSMEKVVKLDNRKNLPLKERAPATGGPSRTSTRISSDSSLQDPASTTTEPSPGPAENATSGVTPGASSAGSGLYQLTSSLSNSPAICRFAFARSWLSPFLPDDPASSPFASFFFSLFVPLRVKMPLTPTLGNPLFFPLSDDKTRTEKTRSSAAVFPPSITGSPPSLGAPHSASFSPSLHMDNLTGSSPEDTPSLLAAPPVFLLLPAPPSAAYLLSYDVYVYVIPPALSASNTDRMVRAGDDRPLEKRKTASSSSPWPSRSRSEGITRDSSASSLRALMVAYESNPVWEILGPGLLSASSINSNREREDEADGILTEVKAANIKVHLNCIPAGTKRPSSAVPPPPPPQAKVPPQQKSPLFPFFVSLWNSCLQDVFSWILLPFSWLIGHELVPLLDRESVAEEYGDFFSPRFTFPAYKTSTDSSSSRPTQPLSSDAPPTSSQLPSSAAGSLSHLVPLRQGKIEGGLEGMNNEGMARSRWTIIEVMLSLLETTEKEIEEALEAHSLLSFQPLVAGDSLIMEDRSSDNPKRGHRQIPPSIFSSVPRVSPSADTFQAYHAEMYEDKAAGSSFFSVPGEGPSNRGGHGVAPDAPSLPTPSESGHASLAPPSYLSADMSWTFVVEIKPSFLAFIRCLLVSHIPLFAGLVCALLAYFLLLSFFAQLVLEKTGKTVGSLGRKKKERGSGSKTTRLFSKRREGSPARLVQQGDEAIRYVLSKASQDPSRKGGQVETAGGRFSLDRPAKEGVSFLRPISPSSSSSASASCCRPAPDSVGYCGSRRSSNTISGPGECRYSLRNSSSVGWIRNRIARFRRLLRQEPFRVHGEVERRSPYPLLAWEEDAGCLKVRQNVETEEGSGGISSSPDSLKQGQLSSCWLPNTPTTQTSPATVSTKATETHHCGTPRYAFSDSVLWERSSGIDCLPTCSRRRYFVSSFTSELGDRRFNLDREQRGEGIGERDELFCMGKRLPSSGVRSPSSVSHSSLGVERCTSVFKALPSLLLSLKHTDKQNSCRSLFFPLSLSSVSPSAHLVFGVLFFCLLRWLYEISQDDAHQHPCLNFLRSLVSPLPALWEKRALTPSSVQLSSGISGSTPASEASRPPSPAFFWGDRLPPLSLFPFFCLFVTALFFLLICMRMCYMIICFLQLCLFTPTYLLTLLCKRISHHIHQSLFSRPSFRRLLSTLQPPRQCPSCSSVCRCGRLFIQVWTTMAWCCFRTAVDWGSVVTLAICRWVRSVFSFVSENAVTRDIVSSVRRFSRFLKEILFLGSIGRRSSTVRRTANAPPSSENDAEPPVVRRDEHAVAQTSSSPQVSHTEGSSLLPWSRPVPSPLWCRLICVLANSRQLFSLIKKTMHQQRPLMRCCRSACVWVGVAGFCPLLAVPILLFRTLFLLVFRFPLLSWVRRQKEICPLRDTSEQQRERERCGICHDGFSSFPVTLSSSSEKPVNNTEVCRVDVKVRRGDGGDDREQLGACRVRGETKEAVTAKRHPENGFQENEGRAECEHAREDICPSECVFPRRPPSTQGQHKFLGVRREYAEKDLVGVKGELSYLLLSRSSTPSSDLSSPRAPAVLGDLPGPSSPSRHTPVGRPAWGNIGVQVQLLLILLAQQFALLLPLCFSVVWPLGCLFLQALQACGVERASSLSRAVACTPEDGDFRRALFPTTATELFFSSSRLSTSSPPVSSRASMFSSLRWDGYAEIQPLFLSFLSRGGSDDTLAPGSATTVFFSLLLPCALLVALLPRLLLAFKSVSPREVCDTDQGGERQGDRETNETEPGSDVYPPPPGRELSLWSFPGTPDGRREGEAVQERGKEGDEDDQSTGDWRRDPACVVQSKDESTEVSGEKEKATRFKGDHQEVSNLLAVPGCAGDMKLHKRSDEADRPETVSVRVLLVLVLFEAVFVVLFPLVGTSSLFHILALLATHLGLLTTFVSVLVLWVSSPTPPQPVEVTT</sequence>
<feature type="compositionally biased region" description="Basic and acidic residues" evidence="6">
    <location>
        <begin position="3975"/>
        <end position="3985"/>
    </location>
</feature>
<feature type="region of interest" description="Disordered" evidence="6">
    <location>
        <begin position="3491"/>
        <end position="3535"/>
    </location>
</feature>
<feature type="region of interest" description="Disordered" evidence="6">
    <location>
        <begin position="2937"/>
        <end position="2957"/>
    </location>
</feature>
<feature type="compositionally biased region" description="Basic and acidic residues" evidence="6">
    <location>
        <begin position="2183"/>
        <end position="2197"/>
    </location>
</feature>
<feature type="transmembrane region" description="Helical" evidence="7">
    <location>
        <begin position="3939"/>
        <end position="3959"/>
    </location>
</feature>
<evidence type="ECO:0000256" key="7">
    <source>
        <dbReference type="SAM" id="Phobius"/>
    </source>
</evidence>
<dbReference type="OrthoDB" id="348976at2759"/>
<feature type="compositionally biased region" description="Acidic residues" evidence="6">
    <location>
        <begin position="1262"/>
        <end position="1271"/>
    </location>
</feature>
<feature type="region of interest" description="Disordered" evidence="6">
    <location>
        <begin position="2743"/>
        <end position="2764"/>
    </location>
</feature>
<evidence type="ECO:0000256" key="1">
    <source>
        <dbReference type="ARBA" id="ARBA00004308"/>
    </source>
</evidence>
<feature type="region of interest" description="Disordered" evidence="6">
    <location>
        <begin position="2891"/>
        <end position="2918"/>
    </location>
</feature>
<feature type="transmembrane region" description="Helical" evidence="7">
    <location>
        <begin position="3232"/>
        <end position="3261"/>
    </location>
</feature>
<dbReference type="Pfam" id="PF07819">
    <property type="entry name" value="PGAP1"/>
    <property type="match status" value="1"/>
</dbReference>
<feature type="domain" description="GPI inositol-deacylase PGAP1-like alpha/beta" evidence="8">
    <location>
        <begin position="200"/>
        <end position="359"/>
    </location>
</feature>
<evidence type="ECO:0000256" key="5">
    <source>
        <dbReference type="ARBA" id="ARBA00023136"/>
    </source>
</evidence>
<gene>
    <name evidence="9" type="ORF">CSUI_002280</name>
</gene>
<feature type="region of interest" description="Disordered" evidence="6">
    <location>
        <begin position="497"/>
        <end position="541"/>
    </location>
</feature>
<feature type="compositionally biased region" description="Basic and acidic residues" evidence="6">
    <location>
        <begin position="1584"/>
        <end position="1605"/>
    </location>
</feature>
<feature type="compositionally biased region" description="Polar residues" evidence="6">
    <location>
        <begin position="2264"/>
        <end position="2274"/>
    </location>
</feature>
<evidence type="ECO:0000256" key="2">
    <source>
        <dbReference type="ARBA" id="ARBA00022692"/>
    </source>
</evidence>
<dbReference type="GO" id="GO:0016020">
    <property type="term" value="C:membrane"/>
    <property type="evidence" value="ECO:0007669"/>
    <property type="project" value="GOC"/>
</dbReference>
<feature type="compositionally biased region" description="Basic and acidic residues" evidence="6">
    <location>
        <begin position="4036"/>
        <end position="4055"/>
    </location>
</feature>
<feature type="compositionally biased region" description="Polar residues" evidence="6">
    <location>
        <begin position="1953"/>
        <end position="1965"/>
    </location>
</feature>
<feature type="transmembrane region" description="Helical" evidence="7">
    <location>
        <begin position="115"/>
        <end position="139"/>
    </location>
</feature>
<evidence type="ECO:0000256" key="4">
    <source>
        <dbReference type="ARBA" id="ARBA00022989"/>
    </source>
</evidence>
<feature type="region of interest" description="Disordered" evidence="6">
    <location>
        <begin position="2463"/>
        <end position="2491"/>
    </location>
</feature>
<feature type="region of interest" description="Disordered" evidence="6">
    <location>
        <begin position="3771"/>
        <end position="3800"/>
    </location>
</feature>
<feature type="compositionally biased region" description="Polar residues" evidence="6">
    <location>
        <begin position="1932"/>
        <end position="1943"/>
    </location>
</feature>
<feature type="compositionally biased region" description="Polar residues" evidence="6">
    <location>
        <begin position="3081"/>
        <end position="3107"/>
    </location>
</feature>
<evidence type="ECO:0000313" key="9">
    <source>
        <dbReference type="EMBL" id="PHJ23868.1"/>
    </source>
</evidence>
<name>A0A2C6L8P8_9APIC</name>
<dbReference type="GO" id="GO:0006505">
    <property type="term" value="P:GPI anchor metabolic process"/>
    <property type="evidence" value="ECO:0007669"/>
    <property type="project" value="TreeGrafter"/>
</dbReference>
<feature type="region of interest" description="Disordered" evidence="6">
    <location>
        <begin position="2177"/>
        <end position="2197"/>
    </location>
</feature>
<feature type="region of interest" description="Disordered" evidence="6">
    <location>
        <begin position="2373"/>
        <end position="2396"/>
    </location>
</feature>
<feature type="region of interest" description="Disordered" evidence="6">
    <location>
        <begin position="1578"/>
        <end position="1608"/>
    </location>
</feature>
<feature type="compositionally biased region" description="Low complexity" evidence="6">
    <location>
        <begin position="2645"/>
        <end position="2656"/>
    </location>
</feature>
<feature type="compositionally biased region" description="Basic and acidic residues" evidence="6">
    <location>
        <begin position="4012"/>
        <end position="4026"/>
    </location>
</feature>
<feature type="compositionally biased region" description="Polar residues" evidence="6">
    <location>
        <begin position="3491"/>
        <end position="3502"/>
    </location>
</feature>
<feature type="compositionally biased region" description="Basic and acidic residues" evidence="6">
    <location>
        <begin position="1386"/>
        <end position="1426"/>
    </location>
</feature>
<feature type="region of interest" description="Disordered" evidence="6">
    <location>
        <begin position="2793"/>
        <end position="2822"/>
    </location>
</feature>
<feature type="compositionally biased region" description="Basic and acidic residues" evidence="6">
    <location>
        <begin position="1252"/>
        <end position="1261"/>
    </location>
</feature>
<dbReference type="Proteomes" id="UP000221165">
    <property type="component" value="Unassembled WGS sequence"/>
</dbReference>
<feature type="region of interest" description="Disordered" evidence="6">
    <location>
        <begin position="2234"/>
        <end position="2292"/>
    </location>
</feature>
<evidence type="ECO:0000256" key="3">
    <source>
        <dbReference type="ARBA" id="ARBA00022801"/>
    </source>
</evidence>